<organism evidence="2 3">
    <name type="scientific">Gluconacetobacter aggeris</name>
    <dbReference type="NCBI Taxonomy" id="1286186"/>
    <lineage>
        <taxon>Bacteria</taxon>
        <taxon>Pseudomonadati</taxon>
        <taxon>Pseudomonadota</taxon>
        <taxon>Alphaproteobacteria</taxon>
        <taxon>Acetobacterales</taxon>
        <taxon>Acetobacteraceae</taxon>
        <taxon>Gluconacetobacter</taxon>
    </lineage>
</organism>
<keyword evidence="2" id="KW-0418">Kinase</keyword>
<evidence type="ECO:0000313" key="3">
    <source>
        <dbReference type="Proteomes" id="UP000559860"/>
    </source>
</evidence>
<comment type="caution">
    <text evidence="2">The sequence shown here is derived from an EMBL/GenBank/DDBJ whole genome shotgun (WGS) entry which is preliminary data.</text>
</comment>
<dbReference type="InterPro" id="IPR052519">
    <property type="entry name" value="Euk-type_GlcNAc_Kinase"/>
</dbReference>
<accession>A0A7W4IVT7</accession>
<gene>
    <name evidence="2" type="ORF">HLH36_16335</name>
</gene>
<dbReference type="EMBL" id="JABEQD010000014">
    <property type="protein sequence ID" value="MBB2169893.1"/>
    <property type="molecule type" value="Genomic_DNA"/>
</dbReference>
<dbReference type="RefSeq" id="WP_182987373.1">
    <property type="nucleotide sequence ID" value="NZ_JABEQD010000014.1"/>
</dbReference>
<protein>
    <submittedName>
        <fullName evidence="2">N-acetylglucosamine kinase</fullName>
    </submittedName>
</protein>
<dbReference type="GO" id="GO:0016301">
    <property type="term" value="F:kinase activity"/>
    <property type="evidence" value="ECO:0007669"/>
    <property type="project" value="UniProtKB-KW"/>
</dbReference>
<dbReference type="SUPFAM" id="SSF53067">
    <property type="entry name" value="Actin-like ATPase domain"/>
    <property type="match status" value="2"/>
</dbReference>
<dbReference type="AlphaFoldDB" id="A0A7W4IVT7"/>
<evidence type="ECO:0000259" key="1">
    <source>
        <dbReference type="Pfam" id="PF01869"/>
    </source>
</evidence>
<sequence>MTCILAVDAGGTRTQAALVTRAGLVPSRREGAGANAFDRPDWLDNLHATLAPLLAASPQALVLGLAGFSSRRPSSAAQSRALADWTAPLPTQLCSDADIALDGALGGQPGILALSGTGSIVLTRAADGTTLRVGGWGYLLGDEGSGYAIGRDAMRYLTQWIDAGAPADDPPDVHRLARRLAQRLGIAPTPDGLLEWLRGQPHPRSAIAAQAAFVATCADEGLPEAIAILHQAAEALAGQVRTAATRAGLPDGPWSHSGSIFNSRPFLAHMETTLGTPPLPPVLPPLGGAALRAARLAGWPVTPEWIATLAASLAAPP</sequence>
<name>A0A7W4IVT7_9PROT</name>
<dbReference type="Pfam" id="PF01869">
    <property type="entry name" value="BcrAD_BadFG"/>
    <property type="match status" value="1"/>
</dbReference>
<proteinExistence type="predicted"/>
<keyword evidence="3" id="KW-1185">Reference proteome</keyword>
<dbReference type="InterPro" id="IPR002731">
    <property type="entry name" value="ATPase_BadF"/>
</dbReference>
<evidence type="ECO:0000313" key="2">
    <source>
        <dbReference type="EMBL" id="MBB2169893.1"/>
    </source>
</evidence>
<dbReference type="PANTHER" id="PTHR43190">
    <property type="entry name" value="N-ACETYL-D-GLUCOSAMINE KINASE"/>
    <property type="match status" value="1"/>
</dbReference>
<dbReference type="InterPro" id="IPR043129">
    <property type="entry name" value="ATPase_NBD"/>
</dbReference>
<dbReference type="PANTHER" id="PTHR43190:SF3">
    <property type="entry name" value="N-ACETYL-D-GLUCOSAMINE KINASE"/>
    <property type="match status" value="1"/>
</dbReference>
<dbReference type="Gene3D" id="3.30.420.40">
    <property type="match status" value="2"/>
</dbReference>
<feature type="domain" description="ATPase BadF/BadG/BcrA/BcrD type" evidence="1">
    <location>
        <begin position="7"/>
        <end position="275"/>
    </location>
</feature>
<reference evidence="2 3" key="1">
    <citation type="submission" date="2020-04" db="EMBL/GenBank/DDBJ databases">
        <title>Description of novel Gluconacetobacter.</title>
        <authorList>
            <person name="Sombolestani A."/>
        </authorList>
    </citation>
    <scope>NUCLEOTIDE SEQUENCE [LARGE SCALE GENOMIC DNA]</scope>
    <source>
        <strain evidence="2 3">LMG 27801</strain>
    </source>
</reference>
<dbReference type="Proteomes" id="UP000559860">
    <property type="component" value="Unassembled WGS sequence"/>
</dbReference>
<keyword evidence="2" id="KW-0808">Transferase</keyword>